<dbReference type="EMBL" id="JBHUHX010000040">
    <property type="protein sequence ID" value="MFD2113065.1"/>
    <property type="molecule type" value="Genomic_DNA"/>
</dbReference>
<dbReference type="GO" id="GO:0016787">
    <property type="term" value="F:hydrolase activity"/>
    <property type="evidence" value="ECO:0007669"/>
    <property type="project" value="UniProtKB-KW"/>
</dbReference>
<comment type="cofactor">
    <cofactor evidence="1">
        <name>Mg(2+)</name>
        <dbReference type="ChEBI" id="CHEBI:18420"/>
    </cofactor>
</comment>
<dbReference type="NCBIfam" id="TIGR01460">
    <property type="entry name" value="HAD-SF-IIA"/>
    <property type="match status" value="1"/>
</dbReference>
<dbReference type="RefSeq" id="WP_386027733.1">
    <property type="nucleotide sequence ID" value="NZ_JBHUHX010000040.1"/>
</dbReference>
<dbReference type="PANTHER" id="PTHR19288:SF46">
    <property type="entry name" value="HALOACID DEHALOGENASE-LIKE HYDROLASE DOMAIN-CONTAINING PROTEIN 2"/>
    <property type="match status" value="1"/>
</dbReference>
<keyword evidence="6" id="KW-0378">Hydrolase</keyword>
<dbReference type="Pfam" id="PF13344">
    <property type="entry name" value="Hydrolase_6"/>
    <property type="match status" value="1"/>
</dbReference>
<evidence type="ECO:0000256" key="5">
    <source>
        <dbReference type="ARBA" id="ARBA00039666"/>
    </source>
</evidence>
<keyword evidence="3" id="KW-0479">Metal-binding</keyword>
<evidence type="ECO:0000256" key="2">
    <source>
        <dbReference type="ARBA" id="ARBA00007958"/>
    </source>
</evidence>
<evidence type="ECO:0000256" key="4">
    <source>
        <dbReference type="ARBA" id="ARBA00022842"/>
    </source>
</evidence>
<comment type="caution">
    <text evidence="6">The sequence shown here is derived from an EMBL/GenBank/DDBJ whole genome shotgun (WGS) entry which is preliminary data.</text>
</comment>
<comment type="similarity">
    <text evidence="2">Belongs to the HAD-like hydrolase superfamily.</text>
</comment>
<gene>
    <name evidence="6" type="ORF">ACFSJC_14535</name>
</gene>
<dbReference type="Gene3D" id="3.40.50.1000">
    <property type="entry name" value="HAD superfamily/HAD-like"/>
    <property type="match status" value="2"/>
</dbReference>
<dbReference type="InterPro" id="IPR036412">
    <property type="entry name" value="HAD-like_sf"/>
</dbReference>
<keyword evidence="7" id="KW-1185">Reference proteome</keyword>
<dbReference type="Proteomes" id="UP001597337">
    <property type="component" value="Unassembled WGS sequence"/>
</dbReference>
<proteinExistence type="inferred from homology"/>
<sequence length="264" mass="27838">MATRIRAFLIDMDGVLYEGERAIPGAAEALDWLRREGLPYLFVTNTSSRPRSVLVEKLAGLGIAAEPGQILTPPVAAADWLAAHVDGPVALFVAEGTVSDFAALPFADPQGEAPVGAVVIGDLGDDWSFARLNRAFRCLMRSNDARLVALGMTRYWKAEDGLRLDTGPFVAALEQATGRSAVVLGKPAAPFFETALSVLGVGADETCMIGDDLKGDIGGAQGAGVRALLVRTGKFQPSDLGQPIRPTGVIDSFADLPTWFAASR</sequence>
<keyword evidence="4" id="KW-0460">Magnesium</keyword>
<evidence type="ECO:0000313" key="7">
    <source>
        <dbReference type="Proteomes" id="UP001597337"/>
    </source>
</evidence>
<protein>
    <recommendedName>
        <fullName evidence="5">Haloacid dehalogenase-like hydrolase domain-containing protein 2</fullName>
    </recommendedName>
</protein>
<dbReference type="NCBIfam" id="TIGR01458">
    <property type="entry name" value="HAD-SF-IIA-hyp3"/>
    <property type="match status" value="1"/>
</dbReference>
<dbReference type="InterPro" id="IPR006357">
    <property type="entry name" value="HAD-SF_hydro_IIA"/>
</dbReference>
<reference evidence="7" key="1">
    <citation type="journal article" date="2019" name="Int. J. Syst. Evol. Microbiol.">
        <title>The Global Catalogue of Microorganisms (GCM) 10K type strain sequencing project: providing services to taxonomists for standard genome sequencing and annotation.</title>
        <authorList>
            <consortium name="The Broad Institute Genomics Platform"/>
            <consortium name="The Broad Institute Genome Sequencing Center for Infectious Disease"/>
            <person name="Wu L."/>
            <person name="Ma J."/>
        </authorList>
    </citation>
    <scope>NUCLEOTIDE SEQUENCE [LARGE SCALE GENOMIC DNA]</scope>
    <source>
        <strain evidence="7">KACC 12597</strain>
    </source>
</reference>
<name>A0ABW4YBC8_9GAMM</name>
<dbReference type="Pfam" id="PF13242">
    <property type="entry name" value="Hydrolase_like"/>
    <property type="match status" value="1"/>
</dbReference>
<accession>A0ABW4YBC8</accession>
<dbReference type="InterPro" id="IPR023214">
    <property type="entry name" value="HAD_sf"/>
</dbReference>
<evidence type="ECO:0000313" key="6">
    <source>
        <dbReference type="EMBL" id="MFD2113065.1"/>
    </source>
</evidence>
<dbReference type="PANTHER" id="PTHR19288">
    <property type="entry name" value="4-NITROPHENYLPHOSPHATASE-RELATED"/>
    <property type="match status" value="1"/>
</dbReference>
<dbReference type="SUPFAM" id="SSF56784">
    <property type="entry name" value="HAD-like"/>
    <property type="match status" value="1"/>
</dbReference>
<organism evidence="6 7">
    <name type="scientific">Thiorhodococcus fuscus</name>
    <dbReference type="NCBI Taxonomy" id="527200"/>
    <lineage>
        <taxon>Bacteria</taxon>
        <taxon>Pseudomonadati</taxon>
        <taxon>Pseudomonadota</taxon>
        <taxon>Gammaproteobacteria</taxon>
        <taxon>Chromatiales</taxon>
        <taxon>Chromatiaceae</taxon>
        <taxon>Thiorhodococcus</taxon>
    </lineage>
</organism>
<dbReference type="InterPro" id="IPR006355">
    <property type="entry name" value="LHPP/HDHD2"/>
</dbReference>
<evidence type="ECO:0000256" key="3">
    <source>
        <dbReference type="ARBA" id="ARBA00022723"/>
    </source>
</evidence>
<evidence type="ECO:0000256" key="1">
    <source>
        <dbReference type="ARBA" id="ARBA00001946"/>
    </source>
</evidence>